<comment type="similarity">
    <text evidence="3">Belongs to the alpha-ketoglutarate dehydrogenase family.</text>
</comment>
<dbReference type="NCBIfam" id="TIGR00239">
    <property type="entry name" value="2oxo_dh_E1"/>
    <property type="match status" value="1"/>
</dbReference>
<dbReference type="GO" id="GO:0045252">
    <property type="term" value="C:oxoglutarate dehydrogenase complex"/>
    <property type="evidence" value="ECO:0007669"/>
    <property type="project" value="TreeGrafter"/>
</dbReference>
<comment type="cofactor">
    <cofactor evidence="1">
        <name>thiamine diphosphate</name>
        <dbReference type="ChEBI" id="CHEBI:58937"/>
    </cofactor>
</comment>
<dbReference type="CDD" id="cd02016">
    <property type="entry name" value="TPP_E1_OGDC_like"/>
    <property type="match status" value="1"/>
</dbReference>
<dbReference type="Gene3D" id="3.40.50.11610">
    <property type="entry name" value="Multifunctional 2-oxoglutarate metabolism enzyme, C-terminal domain"/>
    <property type="match status" value="1"/>
</dbReference>
<dbReference type="InterPro" id="IPR031717">
    <property type="entry name" value="ODO-1/KGD_C"/>
</dbReference>
<dbReference type="InterPro" id="IPR005475">
    <property type="entry name" value="Transketolase-like_Pyr-bd"/>
</dbReference>
<gene>
    <name evidence="8" type="primary">sucA</name>
    <name evidence="8" type="ORF">DSCW_37860</name>
</gene>
<feature type="domain" description="Transketolase-like pyrimidine-binding" evidence="7">
    <location>
        <begin position="563"/>
        <end position="756"/>
    </location>
</feature>
<evidence type="ECO:0000256" key="6">
    <source>
        <dbReference type="ARBA" id="ARBA00023052"/>
    </source>
</evidence>
<dbReference type="Gene3D" id="3.40.50.970">
    <property type="match status" value="1"/>
</dbReference>
<dbReference type="InterPro" id="IPR032106">
    <property type="entry name" value="2-oxogl_dehyd_N"/>
</dbReference>
<keyword evidence="6" id="KW-0786">Thiamine pyrophosphate</keyword>
<dbReference type="RefSeq" id="WP_155305199.1">
    <property type="nucleotide sequence ID" value="NZ_AP021875.1"/>
</dbReference>
<protein>
    <recommendedName>
        <fullName evidence="4">oxoglutarate dehydrogenase (succinyl-transferring)</fullName>
        <ecNumber evidence="4">1.2.4.2</ecNumber>
    </recommendedName>
</protein>
<dbReference type="GO" id="GO:0030976">
    <property type="term" value="F:thiamine pyrophosphate binding"/>
    <property type="evidence" value="ECO:0007669"/>
    <property type="project" value="InterPro"/>
</dbReference>
<dbReference type="NCBIfam" id="NF008907">
    <property type="entry name" value="PRK12270.1"/>
    <property type="match status" value="1"/>
</dbReference>
<dbReference type="FunFam" id="3.40.50.970:FF:000036">
    <property type="entry name" value="2-oxoglutarate dehydrogenase E1 component"/>
    <property type="match status" value="1"/>
</dbReference>
<dbReference type="Pfam" id="PF00676">
    <property type="entry name" value="E1_dh"/>
    <property type="match status" value="1"/>
</dbReference>
<evidence type="ECO:0000256" key="2">
    <source>
        <dbReference type="ARBA" id="ARBA00003906"/>
    </source>
</evidence>
<dbReference type="InterPro" id="IPR011603">
    <property type="entry name" value="2oxoglutarate_DH_E1"/>
</dbReference>
<dbReference type="SUPFAM" id="SSF52518">
    <property type="entry name" value="Thiamin diphosphate-binding fold (THDP-binding)"/>
    <property type="match status" value="2"/>
</dbReference>
<name>A0A5K7Z879_9BACT</name>
<dbReference type="PANTHER" id="PTHR23152:SF4">
    <property type="entry name" value="2-OXOADIPATE DEHYDROGENASE COMPLEX COMPONENT E1"/>
    <property type="match status" value="1"/>
</dbReference>
<dbReference type="Pfam" id="PF16870">
    <property type="entry name" value="OxoGdeHyase_C"/>
    <property type="match status" value="1"/>
</dbReference>
<dbReference type="InterPro" id="IPR029061">
    <property type="entry name" value="THDP-binding"/>
</dbReference>
<sequence>MNLSETLSADFIDTQYRKWKSDPASLPEDWQFFFRGFEMAGAAGPAASDSREALRQAGVDALIHRYRDIGHLLACMDPLSACPTSHPLLEMEAFGLDAANLEQVFAAPGVIEAGSAPLKDIVVRLKQTYCHSIGVEYMHLQDPDERRWLQERMEPTGNRTELSVKERVHLLKTLTAASRFEDFLNKKYVGVTRFSLEGGEALIPFLDVLRQESVASGCREIILGMAHRGRLNVLRNFLEKPAEEIFSEFESCYDPQDLVGSGDVKYHIGYLTEQNMEDGTAVSLCLVSNPSHLEAVNPVVEGMARARQDLRTADGQKAVLPVLLHGDAAFAGQGVVAETLNMSQLKGYRTGGTVHVVINNQIGYTTLPEDARSTRYSTDVAKMLMVPIFHVHGEDPEAVAHVARLAADYRYRFGKDVVVDLVCYRRYGHNEGDEPYFTQPTMYQRIRQRPPLNRVYADELVAEGVVSKADVEKMEQAVSDHLDAAYEEIHGSTCLFPEPRFFPEWEAVSGTFSHDPVDTGVDKKTLMRLASRLADLPEGFTVHPRLKGVLNKRLEAITSGEGLDWAGAEALAFASLLVEGHTVRLSGQDVGRGTFSQRHSVLWDYETGQDYTPLNHLEPGQAAYEAYNSLLAEAGVLGFEYGYAVTRPQVLTLWEAQFGDFANNAQCVIDLFIASGQTKWQQLCGLTLLLPHGWEGLGPEHSSARMERFLQLCADDNLQVANLTTPAQYFHLLHRQIKAPFRKPLVLMTPKSLLRHPMAVSSLADLTRGGFTPVLDDPKAAASARKVIFCSGKIYYQLIARQQQISAADTAIVRVEQLYPFPEQMLKKIVGRYKKAASWLWVQEEPENMGAWQFIRSRLGALVKKHLVYVGREASASPATGFPKIYKVQQDGIVDRAVGSHDQAGSATG</sequence>
<evidence type="ECO:0000256" key="4">
    <source>
        <dbReference type="ARBA" id="ARBA00012280"/>
    </source>
</evidence>
<dbReference type="GO" id="GO:0006099">
    <property type="term" value="P:tricarboxylic acid cycle"/>
    <property type="evidence" value="ECO:0007669"/>
    <property type="project" value="TreeGrafter"/>
</dbReference>
<dbReference type="AlphaFoldDB" id="A0A5K7Z879"/>
<evidence type="ECO:0000313" key="8">
    <source>
        <dbReference type="EMBL" id="BBO76369.1"/>
    </source>
</evidence>
<dbReference type="Gene3D" id="3.40.50.12470">
    <property type="match status" value="1"/>
</dbReference>
<evidence type="ECO:0000256" key="5">
    <source>
        <dbReference type="ARBA" id="ARBA00023002"/>
    </source>
</evidence>
<dbReference type="SMART" id="SM00861">
    <property type="entry name" value="Transket_pyr"/>
    <property type="match status" value="1"/>
</dbReference>
<dbReference type="NCBIfam" id="NF006914">
    <property type="entry name" value="PRK09404.1"/>
    <property type="match status" value="1"/>
</dbReference>
<dbReference type="OrthoDB" id="9759785at2"/>
<organism evidence="8 9">
    <name type="scientific">Desulfosarcina widdelii</name>
    <dbReference type="NCBI Taxonomy" id="947919"/>
    <lineage>
        <taxon>Bacteria</taxon>
        <taxon>Pseudomonadati</taxon>
        <taxon>Thermodesulfobacteriota</taxon>
        <taxon>Desulfobacteria</taxon>
        <taxon>Desulfobacterales</taxon>
        <taxon>Desulfosarcinaceae</taxon>
        <taxon>Desulfosarcina</taxon>
    </lineage>
</organism>
<dbReference type="EC" id="1.2.4.2" evidence="4"/>
<dbReference type="EMBL" id="AP021875">
    <property type="protein sequence ID" value="BBO76369.1"/>
    <property type="molecule type" value="Genomic_DNA"/>
</dbReference>
<dbReference type="Pfam" id="PF02779">
    <property type="entry name" value="Transket_pyr"/>
    <property type="match status" value="1"/>
</dbReference>
<evidence type="ECO:0000259" key="7">
    <source>
        <dbReference type="SMART" id="SM00861"/>
    </source>
</evidence>
<keyword evidence="5" id="KW-0560">Oxidoreductase</keyword>
<proteinExistence type="inferred from homology"/>
<keyword evidence="9" id="KW-1185">Reference proteome</keyword>
<dbReference type="GO" id="GO:0004591">
    <property type="term" value="F:oxoglutarate dehydrogenase (succinyl-transferring) activity"/>
    <property type="evidence" value="ECO:0007669"/>
    <property type="project" value="UniProtKB-EC"/>
</dbReference>
<dbReference type="KEGG" id="dwd:DSCW_37860"/>
<dbReference type="Proteomes" id="UP000427769">
    <property type="component" value="Chromosome"/>
</dbReference>
<evidence type="ECO:0000313" key="9">
    <source>
        <dbReference type="Proteomes" id="UP000427769"/>
    </source>
</evidence>
<evidence type="ECO:0000256" key="3">
    <source>
        <dbReference type="ARBA" id="ARBA00006936"/>
    </source>
</evidence>
<comment type="function">
    <text evidence="2">E1 component of the 2-oxoglutarate dehydrogenase (OGDH) complex which catalyzes the decarboxylation of 2-oxoglutarate, the first step in the conversion of 2-oxoglutarate to succinyl-CoA and CO(2).</text>
</comment>
<dbReference type="Pfam" id="PF16078">
    <property type="entry name" value="2-oxogl_dehyd_N"/>
    <property type="match status" value="1"/>
</dbReference>
<dbReference type="InterPro" id="IPR001017">
    <property type="entry name" value="DH_E1"/>
</dbReference>
<dbReference type="Gene3D" id="1.10.287.1150">
    <property type="entry name" value="TPP helical domain"/>
    <property type="match status" value="1"/>
</dbReference>
<accession>A0A5K7Z879</accession>
<dbReference type="PIRSF" id="PIRSF000157">
    <property type="entry name" value="Oxoglu_dh_E1"/>
    <property type="match status" value="1"/>
</dbReference>
<dbReference type="PANTHER" id="PTHR23152">
    <property type="entry name" value="2-OXOGLUTARATE DEHYDROGENASE"/>
    <property type="match status" value="1"/>
</dbReference>
<dbReference type="InterPro" id="IPR042179">
    <property type="entry name" value="KGD_C_sf"/>
</dbReference>
<evidence type="ECO:0000256" key="1">
    <source>
        <dbReference type="ARBA" id="ARBA00001964"/>
    </source>
</evidence>
<reference evidence="8 9" key="1">
    <citation type="submission" date="2019-11" db="EMBL/GenBank/DDBJ databases">
        <title>Comparative genomics of hydrocarbon-degrading Desulfosarcina strains.</title>
        <authorList>
            <person name="Watanabe M."/>
            <person name="Kojima H."/>
            <person name="Fukui M."/>
        </authorList>
    </citation>
    <scope>NUCLEOTIDE SEQUENCE [LARGE SCALE GENOMIC DNA]</scope>
    <source>
        <strain evidence="8 9">PP31</strain>
    </source>
</reference>
<dbReference type="GO" id="GO:0005829">
    <property type="term" value="C:cytosol"/>
    <property type="evidence" value="ECO:0007669"/>
    <property type="project" value="TreeGrafter"/>
</dbReference>